<organism evidence="1 2">
    <name type="scientific">Rhizopus oryzae</name>
    <name type="common">Mucormycosis agent</name>
    <name type="synonym">Rhizopus arrhizus var. delemar</name>
    <dbReference type="NCBI Taxonomy" id="64495"/>
    <lineage>
        <taxon>Eukaryota</taxon>
        <taxon>Fungi</taxon>
        <taxon>Fungi incertae sedis</taxon>
        <taxon>Mucoromycota</taxon>
        <taxon>Mucoromycotina</taxon>
        <taxon>Mucoromycetes</taxon>
        <taxon>Mucorales</taxon>
        <taxon>Mucorineae</taxon>
        <taxon>Rhizopodaceae</taxon>
        <taxon>Rhizopus</taxon>
    </lineage>
</organism>
<dbReference type="EMBL" id="JAANQT010000415">
    <property type="protein sequence ID" value="KAG1311203.1"/>
    <property type="molecule type" value="Genomic_DNA"/>
</dbReference>
<evidence type="ECO:0008006" key="3">
    <source>
        <dbReference type="Google" id="ProtNLM"/>
    </source>
</evidence>
<name>A0A9P6XDL4_RHIOR</name>
<proteinExistence type="predicted"/>
<reference evidence="1" key="1">
    <citation type="journal article" date="2020" name="Microb. Genom.">
        <title>Genetic diversity of clinical and environmental Mucorales isolates obtained from an investigation of mucormycosis cases among solid organ transplant recipients.</title>
        <authorList>
            <person name="Nguyen M.H."/>
            <person name="Kaul D."/>
            <person name="Muto C."/>
            <person name="Cheng S.J."/>
            <person name="Richter R.A."/>
            <person name="Bruno V.M."/>
            <person name="Liu G."/>
            <person name="Beyhan S."/>
            <person name="Sundermann A.J."/>
            <person name="Mounaud S."/>
            <person name="Pasculle A.W."/>
            <person name="Nierman W.C."/>
            <person name="Driscoll E."/>
            <person name="Cumbie R."/>
            <person name="Clancy C.J."/>
            <person name="Dupont C.L."/>
        </authorList>
    </citation>
    <scope>NUCLEOTIDE SEQUENCE</scope>
    <source>
        <strain evidence="1">GL11</strain>
    </source>
</reference>
<evidence type="ECO:0000313" key="1">
    <source>
        <dbReference type="EMBL" id="KAG1311203.1"/>
    </source>
</evidence>
<keyword evidence="2" id="KW-1185">Reference proteome</keyword>
<dbReference type="AlphaFoldDB" id="A0A9P6XDL4"/>
<dbReference type="OrthoDB" id="2203732at2759"/>
<evidence type="ECO:0000313" key="2">
    <source>
        <dbReference type="Proteomes" id="UP000716291"/>
    </source>
</evidence>
<gene>
    <name evidence="1" type="ORF">G6F64_003981</name>
</gene>
<accession>A0A9P6XDL4</accession>
<sequence>MPEIREAPIDRYYSPQIPINKSREEISIYQPTPKPESVIINNKARVHKNNSHCISCLLACFLCFAVKGESSKPVE</sequence>
<dbReference type="Proteomes" id="UP000716291">
    <property type="component" value="Unassembled WGS sequence"/>
</dbReference>
<protein>
    <recommendedName>
        <fullName evidence="3">Cysteine-rich transmembrane CYSTM domain-containing protein</fullName>
    </recommendedName>
</protein>
<comment type="caution">
    <text evidence="1">The sequence shown here is derived from an EMBL/GenBank/DDBJ whole genome shotgun (WGS) entry which is preliminary data.</text>
</comment>